<keyword evidence="2" id="KW-1185">Reference proteome</keyword>
<name>A0ACB8RQZ4_9AGAM</name>
<feature type="non-terminal residue" evidence="1">
    <location>
        <position position="84"/>
    </location>
</feature>
<dbReference type="EMBL" id="MU275928">
    <property type="protein sequence ID" value="KAI0046347.1"/>
    <property type="molecule type" value="Genomic_DNA"/>
</dbReference>
<reference evidence="1" key="2">
    <citation type="journal article" date="2022" name="New Phytol.">
        <title>Evolutionary transition to the ectomycorrhizal habit in the genomes of a hyperdiverse lineage of mushroom-forming fungi.</title>
        <authorList>
            <person name="Looney B."/>
            <person name="Miyauchi S."/>
            <person name="Morin E."/>
            <person name="Drula E."/>
            <person name="Courty P.E."/>
            <person name="Kohler A."/>
            <person name="Kuo A."/>
            <person name="LaButti K."/>
            <person name="Pangilinan J."/>
            <person name="Lipzen A."/>
            <person name="Riley R."/>
            <person name="Andreopoulos W."/>
            <person name="He G."/>
            <person name="Johnson J."/>
            <person name="Nolan M."/>
            <person name="Tritt A."/>
            <person name="Barry K.W."/>
            <person name="Grigoriev I.V."/>
            <person name="Nagy L.G."/>
            <person name="Hibbett D."/>
            <person name="Henrissat B."/>
            <person name="Matheny P.B."/>
            <person name="Labbe J."/>
            <person name="Martin F.M."/>
        </authorList>
    </citation>
    <scope>NUCLEOTIDE SEQUENCE</scope>
    <source>
        <strain evidence="1">FP105234-sp</strain>
    </source>
</reference>
<feature type="non-terminal residue" evidence="1">
    <location>
        <position position="1"/>
    </location>
</feature>
<organism evidence="1 2">
    <name type="scientific">Auriscalpium vulgare</name>
    <dbReference type="NCBI Taxonomy" id="40419"/>
    <lineage>
        <taxon>Eukaryota</taxon>
        <taxon>Fungi</taxon>
        <taxon>Dikarya</taxon>
        <taxon>Basidiomycota</taxon>
        <taxon>Agaricomycotina</taxon>
        <taxon>Agaricomycetes</taxon>
        <taxon>Russulales</taxon>
        <taxon>Auriscalpiaceae</taxon>
        <taxon>Auriscalpium</taxon>
    </lineage>
</organism>
<evidence type="ECO:0000313" key="2">
    <source>
        <dbReference type="Proteomes" id="UP000814033"/>
    </source>
</evidence>
<reference evidence="1" key="1">
    <citation type="submission" date="2021-02" db="EMBL/GenBank/DDBJ databases">
        <authorList>
            <consortium name="DOE Joint Genome Institute"/>
            <person name="Ahrendt S."/>
            <person name="Looney B.P."/>
            <person name="Miyauchi S."/>
            <person name="Morin E."/>
            <person name="Drula E."/>
            <person name="Courty P.E."/>
            <person name="Chicoki N."/>
            <person name="Fauchery L."/>
            <person name="Kohler A."/>
            <person name="Kuo A."/>
            <person name="Labutti K."/>
            <person name="Pangilinan J."/>
            <person name="Lipzen A."/>
            <person name="Riley R."/>
            <person name="Andreopoulos W."/>
            <person name="He G."/>
            <person name="Johnson J."/>
            <person name="Barry K.W."/>
            <person name="Grigoriev I.V."/>
            <person name="Nagy L."/>
            <person name="Hibbett D."/>
            <person name="Henrissat B."/>
            <person name="Matheny P.B."/>
            <person name="Labbe J."/>
            <person name="Martin F."/>
        </authorList>
    </citation>
    <scope>NUCLEOTIDE SEQUENCE</scope>
    <source>
        <strain evidence="1">FP105234-sp</strain>
    </source>
</reference>
<proteinExistence type="predicted"/>
<comment type="caution">
    <text evidence="1">The sequence shown here is derived from an EMBL/GenBank/DDBJ whole genome shotgun (WGS) entry which is preliminary data.</text>
</comment>
<gene>
    <name evidence="1" type="ORF">FA95DRAFT_1454307</name>
</gene>
<protein>
    <submittedName>
        <fullName evidence="1">Uncharacterized protein</fullName>
    </submittedName>
</protein>
<evidence type="ECO:0000313" key="1">
    <source>
        <dbReference type="EMBL" id="KAI0046347.1"/>
    </source>
</evidence>
<accession>A0ACB8RQZ4</accession>
<sequence>IQDAYHTDPFFAKIVKSPGEFTTFTMKDEKWYSTLRMGNVVLCVPDALLQQRKVCKLITDTAHRTLGHLGAHKTAEYIRRWFWW</sequence>
<dbReference type="Proteomes" id="UP000814033">
    <property type="component" value="Unassembled WGS sequence"/>
</dbReference>